<organism evidence="1 2">
    <name type="scientific">Roseofilum capinflatum BLCC-M114</name>
    <dbReference type="NCBI Taxonomy" id="3022440"/>
    <lineage>
        <taxon>Bacteria</taxon>
        <taxon>Bacillati</taxon>
        <taxon>Cyanobacteriota</taxon>
        <taxon>Cyanophyceae</taxon>
        <taxon>Desertifilales</taxon>
        <taxon>Desertifilaceae</taxon>
        <taxon>Roseofilum</taxon>
        <taxon>Roseofilum capinflatum</taxon>
    </lineage>
</organism>
<evidence type="ECO:0000313" key="2">
    <source>
        <dbReference type="Proteomes" id="UP001235849"/>
    </source>
</evidence>
<protein>
    <recommendedName>
        <fullName evidence="3">PIN domain-containing protein</fullName>
    </recommendedName>
</protein>
<evidence type="ECO:0008006" key="3">
    <source>
        <dbReference type="Google" id="ProtNLM"/>
    </source>
</evidence>
<keyword evidence="2" id="KW-1185">Reference proteome</keyword>
<sequence length="90" mass="10154">MIAYKFWNLRPEAFKLAEQLIAQAVLPTKASADALHIATSVTNGIDFLLTWNCKHIANAIMRGKIEKLCRAYGYDPSIICTPEELIEYQP</sequence>
<gene>
    <name evidence="1" type="ORF">PMG25_18995</name>
</gene>
<comment type="caution">
    <text evidence="1">The sequence shown here is derived from an EMBL/GenBank/DDBJ whole genome shotgun (WGS) entry which is preliminary data.</text>
</comment>
<dbReference type="Proteomes" id="UP001235849">
    <property type="component" value="Unassembled WGS sequence"/>
</dbReference>
<reference evidence="1 2" key="1">
    <citation type="submission" date="2023-01" db="EMBL/GenBank/DDBJ databases">
        <title>Novel diversity within Roseofilum (Cyanobacteria; Desertifilaceae) from marine benthic mats with descriptions of four novel species.</title>
        <authorList>
            <person name="Wang Y."/>
            <person name="Berthold D.E."/>
            <person name="Hu J."/>
            <person name="Lefler F.W."/>
            <person name="Laughinghouse H.D. IV."/>
        </authorList>
    </citation>
    <scope>NUCLEOTIDE SEQUENCE [LARGE SCALE GENOMIC DNA]</scope>
    <source>
        <strain evidence="1 2">BLCC-M114</strain>
    </source>
</reference>
<dbReference type="EMBL" id="JAQOSO010000099">
    <property type="protein sequence ID" value="MDJ1176176.1"/>
    <property type="molecule type" value="Genomic_DNA"/>
</dbReference>
<accession>A0ABT7BAK2</accession>
<proteinExistence type="predicted"/>
<evidence type="ECO:0000313" key="1">
    <source>
        <dbReference type="EMBL" id="MDJ1176176.1"/>
    </source>
</evidence>
<name>A0ABT7BAK2_9CYAN</name>
<dbReference type="RefSeq" id="WP_283768465.1">
    <property type="nucleotide sequence ID" value="NZ_JAQOSO010000099.1"/>
</dbReference>